<dbReference type="CDD" id="cd05347">
    <property type="entry name" value="Ga5DH-like_SDR_c"/>
    <property type="match status" value="1"/>
</dbReference>
<comment type="caution">
    <text evidence="4">The sequence shown here is derived from an EMBL/GenBank/DDBJ whole genome shotgun (WGS) entry which is preliminary data.</text>
</comment>
<comment type="similarity">
    <text evidence="1 3">Belongs to the short-chain dehydrogenases/reductases (SDR) family.</text>
</comment>
<accession>A0A967E637</accession>
<dbReference type="Proteomes" id="UP000707206">
    <property type="component" value="Unassembled WGS sequence"/>
</dbReference>
<protein>
    <submittedName>
        <fullName evidence="4">SDR family oxidoreductase</fullName>
    </submittedName>
</protein>
<dbReference type="Pfam" id="PF00106">
    <property type="entry name" value="adh_short"/>
    <property type="match status" value="1"/>
</dbReference>
<dbReference type="FunFam" id="3.40.50.720:FF:000173">
    <property type="entry name" value="3-oxoacyl-[acyl-carrier protein] reductase"/>
    <property type="match status" value="1"/>
</dbReference>
<gene>
    <name evidence="4" type="ORF">FK220_012110</name>
</gene>
<keyword evidence="2" id="KW-0560">Oxidoreductase</keyword>
<evidence type="ECO:0000313" key="5">
    <source>
        <dbReference type="Proteomes" id="UP000707206"/>
    </source>
</evidence>
<dbReference type="Gene3D" id="3.40.50.720">
    <property type="entry name" value="NAD(P)-binding Rossmann-like Domain"/>
    <property type="match status" value="1"/>
</dbReference>
<name>A0A967E637_9FLAO</name>
<dbReference type="PRINTS" id="PR00080">
    <property type="entry name" value="SDRFAMILY"/>
</dbReference>
<dbReference type="PROSITE" id="PS00061">
    <property type="entry name" value="ADH_SHORT"/>
    <property type="match status" value="1"/>
</dbReference>
<dbReference type="InterPro" id="IPR036291">
    <property type="entry name" value="NAD(P)-bd_dom_sf"/>
</dbReference>
<dbReference type="PANTHER" id="PTHR42760:SF5">
    <property type="entry name" value="2-DEHYDRO-3-DEOXY-D-GLUCONATE 5-DEHYDROGENASE"/>
    <property type="match status" value="1"/>
</dbReference>
<keyword evidence="5" id="KW-1185">Reference proteome</keyword>
<dbReference type="InterPro" id="IPR002347">
    <property type="entry name" value="SDR_fam"/>
</dbReference>
<organism evidence="4 5">
    <name type="scientific">Pelagihabitans pacificus</name>
    <dbReference type="NCBI Taxonomy" id="2696054"/>
    <lineage>
        <taxon>Bacteria</taxon>
        <taxon>Pseudomonadati</taxon>
        <taxon>Bacteroidota</taxon>
        <taxon>Flavobacteriia</taxon>
        <taxon>Flavobacteriales</taxon>
        <taxon>Flavobacteriaceae</taxon>
        <taxon>Pelagihabitans</taxon>
    </lineage>
</organism>
<dbReference type="EMBL" id="VIKU02000003">
    <property type="protein sequence ID" value="NHF60092.1"/>
    <property type="molecule type" value="Genomic_DNA"/>
</dbReference>
<reference evidence="4" key="1">
    <citation type="submission" date="2019-07" db="EMBL/GenBank/DDBJ databases">
        <authorList>
            <person name="De-Chao Zhang Q."/>
        </authorList>
    </citation>
    <scope>NUCLEOTIDE SEQUENCE</scope>
    <source>
        <strain evidence="4">TP-CH-4</strain>
    </source>
</reference>
<dbReference type="SUPFAM" id="SSF51735">
    <property type="entry name" value="NAD(P)-binding Rossmann-fold domains"/>
    <property type="match status" value="1"/>
</dbReference>
<evidence type="ECO:0000256" key="1">
    <source>
        <dbReference type="ARBA" id="ARBA00006484"/>
    </source>
</evidence>
<dbReference type="PRINTS" id="PR00081">
    <property type="entry name" value="GDHRDH"/>
</dbReference>
<evidence type="ECO:0000313" key="4">
    <source>
        <dbReference type="EMBL" id="NHF60092.1"/>
    </source>
</evidence>
<reference evidence="4" key="2">
    <citation type="submission" date="2020-03" db="EMBL/GenBank/DDBJ databases">
        <title>Flavobacteriaceae bacterium strain TP-CH-4, a member of the family Flavobacteriaceae isolated from a deep-sea seamount.</title>
        <authorList>
            <person name="Zhang D.-C."/>
        </authorList>
    </citation>
    <scope>NUCLEOTIDE SEQUENCE</scope>
    <source>
        <strain evidence="4">TP-CH-4</strain>
    </source>
</reference>
<dbReference type="InterPro" id="IPR020904">
    <property type="entry name" value="Sc_DH/Rdtase_CS"/>
</dbReference>
<dbReference type="AlphaFoldDB" id="A0A967E637"/>
<dbReference type="GO" id="GO:0016616">
    <property type="term" value="F:oxidoreductase activity, acting on the CH-OH group of donors, NAD or NADP as acceptor"/>
    <property type="evidence" value="ECO:0007669"/>
    <property type="project" value="TreeGrafter"/>
</dbReference>
<proteinExistence type="inferred from homology"/>
<dbReference type="PANTHER" id="PTHR42760">
    <property type="entry name" value="SHORT-CHAIN DEHYDROGENASES/REDUCTASES FAMILY MEMBER"/>
    <property type="match status" value="1"/>
</dbReference>
<sequence>MVNYMDFQLTGKTALITGSSSGLGNIMAEGLAQQGVHVLLNGRNERKLQASVAEFHEKGYKATPFAFDVTNASDIAQNARRIHNEVGPLDILVNNAGVQRRHPLEDFPEEAFDEVITTNLKAAYLVSKAFVKPMIAQKAGKIVNICSLQSTLGRATITPYAASKGGLKMMTRGMATEWAGYNIQVNAIGPGYFKTEMTRALYEDGEFDRWLCQRTPANRWGNPEELIGTLLYLSSGASSFVNGQIIYVDGGITACI</sequence>
<evidence type="ECO:0000256" key="3">
    <source>
        <dbReference type="RuleBase" id="RU000363"/>
    </source>
</evidence>
<evidence type="ECO:0000256" key="2">
    <source>
        <dbReference type="ARBA" id="ARBA00023002"/>
    </source>
</evidence>